<feature type="region of interest" description="Disordered" evidence="6">
    <location>
        <begin position="1"/>
        <end position="22"/>
    </location>
</feature>
<evidence type="ECO:0000256" key="2">
    <source>
        <dbReference type="ARBA" id="ARBA00022670"/>
    </source>
</evidence>
<dbReference type="InterPro" id="IPR050131">
    <property type="entry name" value="Peptidase_S8_subtilisin-like"/>
</dbReference>
<dbReference type="InterPro" id="IPR023828">
    <property type="entry name" value="Peptidase_S8_Ser-AS"/>
</dbReference>
<reference evidence="8 9" key="1">
    <citation type="submission" date="2019-03" db="EMBL/GenBank/DDBJ databases">
        <title>Genomic Encyclopedia of Type Strains, Phase III (KMG-III): the genomes of soil and plant-associated and newly described type strains.</title>
        <authorList>
            <person name="Whitman W."/>
        </authorList>
    </citation>
    <scope>NUCLEOTIDE SEQUENCE [LARGE SCALE GENOMIC DNA]</scope>
    <source>
        <strain evidence="8 9">VKM Ac-2527</strain>
    </source>
</reference>
<protein>
    <submittedName>
        <fullName evidence="8">Subtilase family protein</fullName>
    </submittedName>
</protein>
<dbReference type="Gene3D" id="3.40.50.200">
    <property type="entry name" value="Peptidase S8/S53 domain"/>
    <property type="match status" value="1"/>
</dbReference>
<proteinExistence type="inferred from homology"/>
<feature type="domain" description="Peptidase S8/S53" evidence="7">
    <location>
        <begin position="166"/>
        <end position="388"/>
    </location>
</feature>
<comment type="similarity">
    <text evidence="1 5">Belongs to the peptidase S8 family.</text>
</comment>
<feature type="compositionally biased region" description="Low complexity" evidence="6">
    <location>
        <begin position="8"/>
        <end position="21"/>
    </location>
</feature>
<evidence type="ECO:0000256" key="3">
    <source>
        <dbReference type="ARBA" id="ARBA00022801"/>
    </source>
</evidence>
<evidence type="ECO:0000256" key="5">
    <source>
        <dbReference type="PROSITE-ProRule" id="PRU01240"/>
    </source>
</evidence>
<evidence type="ECO:0000256" key="4">
    <source>
        <dbReference type="ARBA" id="ARBA00022825"/>
    </source>
</evidence>
<dbReference type="PROSITE" id="PS00138">
    <property type="entry name" value="SUBTILASE_SER"/>
    <property type="match status" value="1"/>
</dbReference>
<dbReference type="Pfam" id="PF00082">
    <property type="entry name" value="Peptidase_S8"/>
    <property type="match status" value="1"/>
</dbReference>
<feature type="active site" description="Charge relay system" evidence="5">
    <location>
        <position position="376"/>
    </location>
</feature>
<comment type="caution">
    <text evidence="8">The sequence shown here is derived from an EMBL/GenBank/DDBJ whole genome shotgun (WGS) entry which is preliminary data.</text>
</comment>
<dbReference type="InterPro" id="IPR000209">
    <property type="entry name" value="Peptidase_S8/S53_dom"/>
</dbReference>
<organism evidence="8 9">
    <name type="scientific">Kribbella caucasensis</name>
    <dbReference type="NCBI Taxonomy" id="2512215"/>
    <lineage>
        <taxon>Bacteria</taxon>
        <taxon>Bacillati</taxon>
        <taxon>Actinomycetota</taxon>
        <taxon>Actinomycetes</taxon>
        <taxon>Propionibacteriales</taxon>
        <taxon>Kribbellaceae</taxon>
        <taxon>Kribbella</taxon>
    </lineage>
</organism>
<dbReference type="GO" id="GO:0005615">
    <property type="term" value="C:extracellular space"/>
    <property type="evidence" value="ECO:0007669"/>
    <property type="project" value="TreeGrafter"/>
</dbReference>
<dbReference type="PANTHER" id="PTHR43806:SF11">
    <property type="entry name" value="CEREVISIN-RELATED"/>
    <property type="match status" value="1"/>
</dbReference>
<keyword evidence="4 5" id="KW-0720">Serine protease</keyword>
<dbReference type="PRINTS" id="PR00723">
    <property type="entry name" value="SUBTILISIN"/>
</dbReference>
<evidence type="ECO:0000313" key="9">
    <source>
        <dbReference type="Proteomes" id="UP000295388"/>
    </source>
</evidence>
<feature type="active site" description="Charge relay system" evidence="5">
    <location>
        <position position="175"/>
    </location>
</feature>
<dbReference type="InterPro" id="IPR015500">
    <property type="entry name" value="Peptidase_S8_subtilisin-rel"/>
</dbReference>
<dbReference type="AlphaFoldDB" id="A0A4V3C9I3"/>
<keyword evidence="9" id="KW-1185">Reference proteome</keyword>
<dbReference type="GO" id="GO:0004252">
    <property type="term" value="F:serine-type endopeptidase activity"/>
    <property type="evidence" value="ECO:0007669"/>
    <property type="project" value="UniProtKB-UniRule"/>
</dbReference>
<dbReference type="InterPro" id="IPR036852">
    <property type="entry name" value="Peptidase_S8/S53_dom_sf"/>
</dbReference>
<evidence type="ECO:0000259" key="7">
    <source>
        <dbReference type="Pfam" id="PF00082"/>
    </source>
</evidence>
<gene>
    <name evidence="8" type="ORF">EV643_11262</name>
</gene>
<keyword evidence="2 5" id="KW-0645">Protease</keyword>
<dbReference type="RefSeq" id="WP_133802375.1">
    <property type="nucleotide sequence ID" value="NZ_SNWQ01000012.1"/>
</dbReference>
<sequence>MTEQTPVNGGQDNGNGAAAQARTKEQAQIELILAEFRDEVEVSPKNWAETGADSIYRSGSFLIRDRDLVRIEEIFGRGNTDFPSIDGLTRFEPSAEFIFPEDAPEAPTLTLRYIALADKRLGRGVARRDSLVYACPSVSPCPATEQLEVPPASSPTPAPVGGDCDGRGVKVLVVDVGWTENDAYWLEGVTGEDEHPYSSGDNIRPYAGHGVFIAGVLRCVAPRTEIVVKAYLNRAGAAFGSDLVVKLDEGLAESPDLISLSAGTYTGDGSSSLAFDVFLERLSRLKGVLMVAAAGNEGDRDYFFPAASPETLSVGALAEDLNNRATYSNYGGWVDVYAPGSNLVNAYLHGTFTCTEPPYVGQVRHFDGMARWSGTSFATPVVAGLIAGRMSVTGENARQAGDALLAYSHHLPGVGRVLLPGDACPSTEPAPCKPHRCC</sequence>
<dbReference type="GO" id="GO:0006508">
    <property type="term" value="P:proteolysis"/>
    <property type="evidence" value="ECO:0007669"/>
    <property type="project" value="UniProtKB-KW"/>
</dbReference>
<name>A0A4V3C9I3_9ACTN</name>
<dbReference type="OrthoDB" id="5177045at2"/>
<keyword evidence="3 5" id="KW-0378">Hydrolase</keyword>
<feature type="active site" description="Charge relay system" evidence="5">
    <location>
        <position position="209"/>
    </location>
</feature>
<evidence type="ECO:0000313" key="8">
    <source>
        <dbReference type="EMBL" id="TDO45738.1"/>
    </source>
</evidence>
<dbReference type="Proteomes" id="UP000295388">
    <property type="component" value="Unassembled WGS sequence"/>
</dbReference>
<dbReference type="SUPFAM" id="SSF52743">
    <property type="entry name" value="Subtilisin-like"/>
    <property type="match status" value="1"/>
</dbReference>
<evidence type="ECO:0000256" key="1">
    <source>
        <dbReference type="ARBA" id="ARBA00011073"/>
    </source>
</evidence>
<dbReference type="EMBL" id="SNWQ01000012">
    <property type="protein sequence ID" value="TDO45738.1"/>
    <property type="molecule type" value="Genomic_DNA"/>
</dbReference>
<dbReference type="PANTHER" id="PTHR43806">
    <property type="entry name" value="PEPTIDASE S8"/>
    <property type="match status" value="1"/>
</dbReference>
<dbReference type="PROSITE" id="PS51892">
    <property type="entry name" value="SUBTILASE"/>
    <property type="match status" value="1"/>
</dbReference>
<accession>A0A4V3C9I3</accession>
<evidence type="ECO:0000256" key="6">
    <source>
        <dbReference type="SAM" id="MobiDB-lite"/>
    </source>
</evidence>